<name>A0A067KWW4_JATCU</name>
<organism evidence="1 2">
    <name type="scientific">Jatropha curcas</name>
    <name type="common">Barbados nut</name>
    <dbReference type="NCBI Taxonomy" id="180498"/>
    <lineage>
        <taxon>Eukaryota</taxon>
        <taxon>Viridiplantae</taxon>
        <taxon>Streptophyta</taxon>
        <taxon>Embryophyta</taxon>
        <taxon>Tracheophyta</taxon>
        <taxon>Spermatophyta</taxon>
        <taxon>Magnoliopsida</taxon>
        <taxon>eudicotyledons</taxon>
        <taxon>Gunneridae</taxon>
        <taxon>Pentapetalae</taxon>
        <taxon>rosids</taxon>
        <taxon>fabids</taxon>
        <taxon>Malpighiales</taxon>
        <taxon>Euphorbiaceae</taxon>
        <taxon>Crotonoideae</taxon>
        <taxon>Jatropheae</taxon>
        <taxon>Jatropha</taxon>
    </lineage>
</organism>
<dbReference type="EMBL" id="KK914349">
    <property type="protein sequence ID" value="KDP39488.1"/>
    <property type="molecule type" value="Genomic_DNA"/>
</dbReference>
<dbReference type="Proteomes" id="UP000027138">
    <property type="component" value="Unassembled WGS sequence"/>
</dbReference>
<sequence length="226" mass="24604">MTTMKQEMCSDREDDQTSKVLWGFPWRINGNGDLDSGKESWINGIGSTNWHGLLNSPLITHATTASADLTLPLSFSRFSDHQRLAPRLLAAAAPASPSLSPFISSESSCRSPLFGSPATPDAPNDGVAPTLSRFVLAATENHKVLRLWLAIGTVRSSSLFQFSREPSQGPAGLRFSSSPASLWPPSHPFSVKLSPTAVGFDFKVRFRSLFNEHIQIFRHISGLGEP</sequence>
<gene>
    <name evidence="1" type="ORF">JCGZ_04152</name>
</gene>
<proteinExistence type="predicted"/>
<evidence type="ECO:0000313" key="2">
    <source>
        <dbReference type="Proteomes" id="UP000027138"/>
    </source>
</evidence>
<protein>
    <submittedName>
        <fullName evidence="1">Uncharacterized protein</fullName>
    </submittedName>
</protein>
<dbReference type="AlphaFoldDB" id="A0A067KWW4"/>
<reference evidence="1 2" key="1">
    <citation type="journal article" date="2014" name="PLoS ONE">
        <title>Global Analysis of Gene Expression Profiles in Physic Nut (Jatropha curcas L.) Seedlings Exposed to Salt Stress.</title>
        <authorList>
            <person name="Zhang L."/>
            <person name="Zhang C."/>
            <person name="Wu P."/>
            <person name="Chen Y."/>
            <person name="Li M."/>
            <person name="Jiang H."/>
            <person name="Wu G."/>
        </authorList>
    </citation>
    <scope>NUCLEOTIDE SEQUENCE [LARGE SCALE GENOMIC DNA]</scope>
    <source>
        <strain evidence="2">cv. GZQX0401</strain>
        <tissue evidence="1">Young leaves</tissue>
    </source>
</reference>
<evidence type="ECO:0000313" key="1">
    <source>
        <dbReference type="EMBL" id="KDP39488.1"/>
    </source>
</evidence>
<keyword evidence="2" id="KW-1185">Reference proteome</keyword>
<accession>A0A067KWW4</accession>